<dbReference type="AlphaFoldDB" id="A0A3M3E5Z4"/>
<comment type="pathway">
    <text evidence="8">Cofactor biosynthesis; NAD(+) biosynthesis; NAD(+) from deamido-NAD(+) (ammonia route): step 1/1.</text>
</comment>
<dbReference type="GO" id="GO:0005524">
    <property type="term" value="F:ATP binding"/>
    <property type="evidence" value="ECO:0007669"/>
    <property type="project" value="UniProtKB-UniRule"/>
</dbReference>
<evidence type="ECO:0000256" key="9">
    <source>
        <dbReference type="RuleBase" id="RU003811"/>
    </source>
</evidence>
<dbReference type="RefSeq" id="WP_053191998.1">
    <property type="nucleotide sequence ID" value="NZ_CP014262.1"/>
</dbReference>
<evidence type="ECO:0000256" key="1">
    <source>
        <dbReference type="ARBA" id="ARBA00005859"/>
    </source>
</evidence>
<protein>
    <recommendedName>
        <fullName evidence="8 10">NH(3)-dependent NAD(+) synthetase</fullName>
        <ecNumber evidence="8 10">6.3.1.5</ecNumber>
    </recommendedName>
</protein>
<dbReference type="Pfam" id="PF02540">
    <property type="entry name" value="NAD_synthase"/>
    <property type="match status" value="1"/>
</dbReference>
<feature type="binding site" evidence="8">
    <location>
        <position position="56"/>
    </location>
    <ligand>
        <name>Mg(2+)</name>
        <dbReference type="ChEBI" id="CHEBI:18420"/>
    </ligand>
</feature>
<dbReference type="InterPro" id="IPR003694">
    <property type="entry name" value="NAD_synthase"/>
</dbReference>
<evidence type="ECO:0000256" key="6">
    <source>
        <dbReference type="ARBA" id="ARBA00022842"/>
    </source>
</evidence>
<keyword evidence="3 8" id="KW-0479">Metal-binding</keyword>
<dbReference type="Gene3D" id="3.40.50.620">
    <property type="entry name" value="HUPs"/>
    <property type="match status" value="1"/>
</dbReference>
<dbReference type="InterPro" id="IPR022310">
    <property type="entry name" value="NAD/GMP_synthase"/>
</dbReference>
<comment type="similarity">
    <text evidence="1 8 9">Belongs to the NAD synthetase family.</text>
</comment>
<dbReference type="GO" id="GO:0008795">
    <property type="term" value="F:NAD+ synthase activity"/>
    <property type="evidence" value="ECO:0007669"/>
    <property type="project" value="UniProtKB-UniRule"/>
</dbReference>
<dbReference type="STRING" id="47879.AXG94_15270"/>
<feature type="binding site" description="in other chain" evidence="8">
    <location>
        <position position="179"/>
    </location>
    <ligand>
        <name>deamido-NAD(+)</name>
        <dbReference type="ChEBI" id="CHEBI:58437"/>
        <note>ligand shared between two neighboring subunits</note>
    </ligand>
</feature>
<keyword evidence="2 8" id="KW-0436">Ligase</keyword>
<feature type="binding site" evidence="8">
    <location>
        <position position="217"/>
    </location>
    <ligand>
        <name>ATP</name>
        <dbReference type="ChEBI" id="CHEBI:30616"/>
    </ligand>
</feature>
<evidence type="ECO:0000256" key="8">
    <source>
        <dbReference type="HAMAP-Rule" id="MF_00193"/>
    </source>
</evidence>
<feature type="binding site" evidence="8">
    <location>
        <position position="171"/>
    </location>
    <ligand>
        <name>Mg(2+)</name>
        <dbReference type="ChEBI" id="CHEBI:18420"/>
    </ligand>
</feature>
<keyword evidence="5 8" id="KW-0067">ATP-binding</keyword>
<evidence type="ECO:0000256" key="10">
    <source>
        <dbReference type="RuleBase" id="RU003812"/>
    </source>
</evidence>
<dbReference type="PANTHER" id="PTHR23090:SF7">
    <property type="entry name" value="NH(3)-DEPENDENT NAD(+) SYNTHETASE"/>
    <property type="match status" value="1"/>
</dbReference>
<dbReference type="GO" id="GO:0004359">
    <property type="term" value="F:glutaminase activity"/>
    <property type="evidence" value="ECO:0007669"/>
    <property type="project" value="InterPro"/>
</dbReference>
<feature type="binding site" evidence="8">
    <location>
        <position position="166"/>
    </location>
    <ligand>
        <name>ATP</name>
        <dbReference type="ChEBI" id="CHEBI:30616"/>
    </ligand>
</feature>
<feature type="binding site" description="in other chain" evidence="8">
    <location>
        <begin position="266"/>
        <end position="267"/>
    </location>
    <ligand>
        <name>deamido-NAD(+)</name>
        <dbReference type="ChEBI" id="CHEBI:58437"/>
        <note>ligand shared between two neighboring subunits</note>
    </ligand>
</feature>
<feature type="binding site" evidence="8">
    <location>
        <begin position="50"/>
        <end position="57"/>
    </location>
    <ligand>
        <name>ATP</name>
        <dbReference type="ChEBI" id="CHEBI:30616"/>
    </ligand>
</feature>
<dbReference type="NCBIfam" id="TIGR00552">
    <property type="entry name" value="nadE"/>
    <property type="match status" value="1"/>
</dbReference>
<reference evidence="12 13" key="1">
    <citation type="submission" date="2018-08" db="EMBL/GenBank/DDBJ databases">
        <title>Recombination of ecologically and evolutionarily significant loci maintains genetic cohesion in the Pseudomonas syringae species complex.</title>
        <authorList>
            <person name="Dillon M."/>
            <person name="Thakur S."/>
            <person name="Almeida R.N.D."/>
            <person name="Weir B.S."/>
            <person name="Guttman D.S."/>
        </authorList>
    </citation>
    <scope>NUCLEOTIDE SEQUENCE [LARGE SCALE GENOMIC DNA]</scope>
    <source>
        <strain evidence="12 13">NCPPB2445</strain>
    </source>
</reference>
<keyword evidence="4 8" id="KW-0547">Nucleotide-binding</keyword>
<feature type="domain" description="NAD/GMP synthase" evidence="11">
    <location>
        <begin position="28"/>
        <end position="271"/>
    </location>
</feature>
<dbReference type="UniPathway" id="UPA00253">
    <property type="reaction ID" value="UER00333"/>
</dbReference>
<proteinExistence type="inferred from homology"/>
<evidence type="ECO:0000256" key="5">
    <source>
        <dbReference type="ARBA" id="ARBA00022840"/>
    </source>
</evidence>
<evidence type="ECO:0000256" key="2">
    <source>
        <dbReference type="ARBA" id="ARBA00022598"/>
    </source>
</evidence>
<dbReference type="EMBL" id="RBOJ01000096">
    <property type="protein sequence ID" value="RMM44811.1"/>
    <property type="molecule type" value="Genomic_DNA"/>
</dbReference>
<comment type="function">
    <text evidence="8">Catalyzes the ATP-dependent amidation of deamido-NAD to form NAD. Uses ammonia as a nitrogen source.</text>
</comment>
<keyword evidence="6 8" id="KW-0460">Magnesium</keyword>
<dbReference type="HAMAP" id="MF_00193">
    <property type="entry name" value="NadE_ammonia_dep"/>
    <property type="match status" value="1"/>
</dbReference>
<evidence type="ECO:0000259" key="11">
    <source>
        <dbReference type="Pfam" id="PF02540"/>
    </source>
</evidence>
<evidence type="ECO:0000256" key="3">
    <source>
        <dbReference type="ARBA" id="ARBA00022723"/>
    </source>
</evidence>
<dbReference type="GO" id="GO:0009435">
    <property type="term" value="P:NAD+ biosynthetic process"/>
    <property type="evidence" value="ECO:0007669"/>
    <property type="project" value="UniProtKB-UniRule"/>
</dbReference>
<gene>
    <name evidence="8" type="primary">nadE</name>
    <name evidence="12" type="ORF">ALQ77_01583</name>
</gene>
<dbReference type="OrthoDB" id="3266517at2"/>
<keyword evidence="7 8" id="KW-0520">NAD</keyword>
<dbReference type="GO" id="GO:0046872">
    <property type="term" value="F:metal ion binding"/>
    <property type="evidence" value="ECO:0007669"/>
    <property type="project" value="UniProtKB-KW"/>
</dbReference>
<evidence type="ECO:0000256" key="7">
    <source>
        <dbReference type="ARBA" id="ARBA00023027"/>
    </source>
</evidence>
<feature type="binding site" evidence="8">
    <location>
        <position position="195"/>
    </location>
    <ligand>
        <name>ATP</name>
        <dbReference type="ChEBI" id="CHEBI:30616"/>
    </ligand>
</feature>
<dbReference type="PANTHER" id="PTHR23090">
    <property type="entry name" value="NH 3 /GLUTAMINE-DEPENDENT NAD + SYNTHETASE"/>
    <property type="match status" value="1"/>
</dbReference>
<accession>A0A3M3E5Z4</accession>
<dbReference type="Proteomes" id="UP000270661">
    <property type="component" value="Unassembled WGS sequence"/>
</dbReference>
<dbReference type="CDD" id="cd00553">
    <property type="entry name" value="NAD_synthase"/>
    <property type="match status" value="1"/>
</dbReference>
<comment type="caution">
    <text evidence="12">The sequence shown here is derived from an EMBL/GenBank/DDBJ whole genome shotgun (WGS) entry which is preliminary data.</text>
</comment>
<evidence type="ECO:0000313" key="12">
    <source>
        <dbReference type="EMBL" id="RMM44811.1"/>
    </source>
</evidence>
<dbReference type="SUPFAM" id="SSF52402">
    <property type="entry name" value="Adenine nucleotide alpha hydrolases-like"/>
    <property type="match status" value="1"/>
</dbReference>
<dbReference type="GO" id="GO:0003952">
    <property type="term" value="F:NAD+ synthase (glutamine-hydrolyzing) activity"/>
    <property type="evidence" value="ECO:0007669"/>
    <property type="project" value="InterPro"/>
</dbReference>
<sequence length="277" mass="29814">MTSLQQERIARELGIDRQLKQGGEHVEIARRVGFIKQVLRESGCTSLVLGISGGVDSLTAGRLCQLAVEQLRDEDYEARFIAVRLPYKTQADEPDAQASLDFIRPDLITTSNIAACVDGLMASIAIDGLQPSAEHTDFVKGNAKARARMLAQYAIANMSNGLVVGTDHGAEAVMGFFTKFGDGACDLAPLSGLTKTQVRWLADAMGAPASLVHKAPTADLEDLAPGRLDEVAYGCSYMEIDAYLMGEEVSPQARHIIERAYGKTAHKRALPRVPAVS</sequence>
<dbReference type="KEGG" id="pcg:AXG94_15270"/>
<feature type="binding site" evidence="8">
    <location>
        <position position="186"/>
    </location>
    <ligand>
        <name>deamido-NAD(+)</name>
        <dbReference type="ChEBI" id="CHEBI:58437"/>
        <note>ligand shared between two neighboring subunits</note>
    </ligand>
</feature>
<keyword evidence="13" id="KW-1185">Reference proteome</keyword>
<dbReference type="EC" id="6.3.1.5" evidence="8 10"/>
<comment type="subunit">
    <text evidence="8">Homodimer.</text>
</comment>
<feature type="binding site" description="in other chain" evidence="8">
    <location>
        <position position="146"/>
    </location>
    <ligand>
        <name>deamido-NAD(+)</name>
        <dbReference type="ChEBI" id="CHEBI:58437"/>
        <note>ligand shared between two neighboring subunits</note>
    </ligand>
</feature>
<dbReference type="InterPro" id="IPR022926">
    <property type="entry name" value="NH(3)-dep_NAD(+)_synth"/>
</dbReference>
<name>A0A3M3E5Z4_9PSED</name>
<evidence type="ECO:0000256" key="4">
    <source>
        <dbReference type="ARBA" id="ARBA00022741"/>
    </source>
</evidence>
<organism evidence="12 13">
    <name type="scientific">Pseudomonas corrugata</name>
    <dbReference type="NCBI Taxonomy" id="47879"/>
    <lineage>
        <taxon>Bacteria</taxon>
        <taxon>Pseudomonadati</taxon>
        <taxon>Pseudomonadota</taxon>
        <taxon>Gammaproteobacteria</taxon>
        <taxon>Pseudomonadales</taxon>
        <taxon>Pseudomonadaceae</taxon>
        <taxon>Pseudomonas</taxon>
    </lineage>
</organism>
<dbReference type="GeneID" id="55645748"/>
<comment type="catalytic activity">
    <reaction evidence="8 10">
        <text>deamido-NAD(+) + NH4(+) + ATP = AMP + diphosphate + NAD(+) + H(+)</text>
        <dbReference type="Rhea" id="RHEA:21188"/>
        <dbReference type="ChEBI" id="CHEBI:15378"/>
        <dbReference type="ChEBI" id="CHEBI:28938"/>
        <dbReference type="ChEBI" id="CHEBI:30616"/>
        <dbReference type="ChEBI" id="CHEBI:33019"/>
        <dbReference type="ChEBI" id="CHEBI:57540"/>
        <dbReference type="ChEBI" id="CHEBI:58437"/>
        <dbReference type="ChEBI" id="CHEBI:456215"/>
        <dbReference type="EC" id="6.3.1.5"/>
    </reaction>
</comment>
<dbReference type="GO" id="GO:0005737">
    <property type="term" value="C:cytoplasm"/>
    <property type="evidence" value="ECO:0007669"/>
    <property type="project" value="InterPro"/>
</dbReference>
<dbReference type="InterPro" id="IPR014729">
    <property type="entry name" value="Rossmann-like_a/b/a_fold"/>
</dbReference>
<evidence type="ECO:0000313" key="13">
    <source>
        <dbReference type="Proteomes" id="UP000270661"/>
    </source>
</evidence>
<dbReference type="NCBIfam" id="NF001979">
    <property type="entry name" value="PRK00768.1"/>
    <property type="match status" value="1"/>
</dbReference>